<evidence type="ECO:0000256" key="3">
    <source>
        <dbReference type="ARBA" id="ARBA00022603"/>
    </source>
</evidence>
<dbReference type="GO" id="GO:0008170">
    <property type="term" value="F:N-methyltransferase activity"/>
    <property type="evidence" value="ECO:0007669"/>
    <property type="project" value="InterPro"/>
</dbReference>
<comment type="similarity">
    <text evidence="1">Belongs to the N(4)/N(6)-methyltransferase family.</text>
</comment>
<evidence type="ECO:0000256" key="4">
    <source>
        <dbReference type="ARBA" id="ARBA00022679"/>
    </source>
</evidence>
<dbReference type="GO" id="GO:0032259">
    <property type="term" value="P:methylation"/>
    <property type="evidence" value="ECO:0007669"/>
    <property type="project" value="UniProtKB-KW"/>
</dbReference>
<evidence type="ECO:0000256" key="2">
    <source>
        <dbReference type="ARBA" id="ARBA00011900"/>
    </source>
</evidence>
<dbReference type="InterPro" id="IPR002052">
    <property type="entry name" value="DNA_methylase_N6_adenine_CS"/>
</dbReference>
<feature type="domain" description="Type ISP restriction-modification enzyme coupler" evidence="11">
    <location>
        <begin position="156"/>
        <end position="277"/>
    </location>
</feature>
<dbReference type="GO" id="GO:0009007">
    <property type="term" value="F:site-specific DNA-methyltransferase (adenine-specific) activity"/>
    <property type="evidence" value="ECO:0007669"/>
    <property type="project" value="UniProtKB-EC"/>
</dbReference>
<sequence length="1017" mass="116115">MSQILIQQFLNELTTLKKVSGSLSETVIREAFKDLLKNWARQSGLIFVAELRMQSVQKTAIIPDGTVLHDLRVPLGYWEAKDTADDLEDEIRKKFLKGYPQDNIIFENAHTAILYQNRQEVWRADMQDVAQLGKLLTLFFGYERQEIADFRKAVAQFKHDLPAVLETLRNRIDDAYATNEPFQTAAAAFLAQSKATINPAVTEIDVREMLIQHILTEEIFAHVFNEGDFHRENNIAKSLYELEGHFFKGPVKRETLKAMEAYYAAIRANAAQITNHSEKQTFLKVIYENFYKVYNPKAADRLGVVYTPNEIVRFMIEGADFLTQKHFGRGLIDKDVQILDPATGTGTFICELIDYFKGQPDKLARKYKEELHANEVAILPYYVANLNIEATYAAASGQFAEYPSLCFVDTLDNVAALGLHSGYQHDLFGAISDENVARVKRQNQKTISVVIGNPPYNAWQESFSNRNPNRAYKRIDERIKDTYVKQGTSQNQNSVYDMYTRFIRWASDRVDKDGIITFITGRKPFAKDSYNGFRKAVAKEFSEIWVVDLGGDVRDNPKLSGTKHNVFGIQTGVSIFFMVKRAKSKDCKIFYARRPEMDTAEDKLAWLASQRLSGLTMERIEPDKKGNWLNLTDNDWDSLIPLADKITKTAKAKGQEKAIFKLFSSGLKTQRDDWVWDFDKNTLEAKMLLMVAGYESVRKGTDGFDKDSLKWDRELEKYLRSGVIKSYDPKAIRLAAYRPYTSMWLYFDKHFNGMTYQLPSTFPPGIANPTIAFLGMASSNLLSVLGVKEVFDLCLLKQGNGGTQGVPRYRYTAEGQPIDNITDWGLKQFEARYGKGKVTKDDIFAYCYGVLHDPVYRDTYTQNLKRDFPRVPLYDDFTQWCDWGQTLLELHIGYESVEPFGLTRTDTPDLKAHGAGLKPAPKLKSDPAAGTITLDSETALTGVPPEAYNYRLGNRSAIDWVLDQYKEKTPKDKTIREKFNTYRFADYKEQVIDLLQRVTTVSMKTVAITQAMKALKR</sequence>
<keyword evidence="13" id="KW-1185">Reference proteome</keyword>
<dbReference type="Pfam" id="PF02384">
    <property type="entry name" value="N6_Mtase"/>
    <property type="match status" value="1"/>
</dbReference>
<reference evidence="12" key="2">
    <citation type="submission" date="2020-09" db="EMBL/GenBank/DDBJ databases">
        <authorList>
            <person name="Sun Q."/>
            <person name="Kim S."/>
        </authorList>
    </citation>
    <scope>NUCLEOTIDE SEQUENCE</scope>
    <source>
        <strain evidence="12">KCTC 32296</strain>
    </source>
</reference>
<evidence type="ECO:0000256" key="5">
    <source>
        <dbReference type="ARBA" id="ARBA00022691"/>
    </source>
</evidence>
<organism evidence="12 13">
    <name type="scientific">Asticcacaulis endophyticus</name>
    <dbReference type="NCBI Taxonomy" id="1395890"/>
    <lineage>
        <taxon>Bacteria</taxon>
        <taxon>Pseudomonadati</taxon>
        <taxon>Pseudomonadota</taxon>
        <taxon>Alphaproteobacteria</taxon>
        <taxon>Caulobacterales</taxon>
        <taxon>Caulobacteraceae</taxon>
        <taxon>Asticcacaulis</taxon>
    </lineage>
</organism>
<dbReference type="EMBL" id="BMZB01000001">
    <property type="protein sequence ID" value="GGZ30645.1"/>
    <property type="molecule type" value="Genomic_DNA"/>
</dbReference>
<comment type="catalytic activity">
    <reaction evidence="7">
        <text>a 2'-deoxyadenosine in DNA + S-adenosyl-L-methionine = an N(6)-methyl-2'-deoxyadenosine in DNA + S-adenosyl-L-homocysteine + H(+)</text>
        <dbReference type="Rhea" id="RHEA:15197"/>
        <dbReference type="Rhea" id="RHEA-COMP:12418"/>
        <dbReference type="Rhea" id="RHEA-COMP:12419"/>
        <dbReference type="ChEBI" id="CHEBI:15378"/>
        <dbReference type="ChEBI" id="CHEBI:57856"/>
        <dbReference type="ChEBI" id="CHEBI:59789"/>
        <dbReference type="ChEBI" id="CHEBI:90615"/>
        <dbReference type="ChEBI" id="CHEBI:90616"/>
        <dbReference type="EC" id="2.1.1.72"/>
    </reaction>
</comment>
<evidence type="ECO:0000313" key="12">
    <source>
        <dbReference type="EMBL" id="GGZ30645.1"/>
    </source>
</evidence>
<dbReference type="InterPro" id="IPR003356">
    <property type="entry name" value="DNA_methylase_A-5"/>
</dbReference>
<dbReference type="PANTHER" id="PTHR33841:SF1">
    <property type="entry name" value="DNA METHYLTRANSFERASE A"/>
    <property type="match status" value="1"/>
</dbReference>
<dbReference type="GO" id="GO:0003677">
    <property type="term" value="F:DNA binding"/>
    <property type="evidence" value="ECO:0007669"/>
    <property type="project" value="InterPro"/>
</dbReference>
<gene>
    <name evidence="12" type="ORF">GCM10011273_16330</name>
</gene>
<protein>
    <recommendedName>
        <fullName evidence="2">site-specific DNA-methyltransferase (adenine-specific)</fullName>
        <ecNumber evidence="2">2.1.1.72</ecNumber>
    </recommendedName>
</protein>
<evidence type="ECO:0000259" key="8">
    <source>
        <dbReference type="Pfam" id="PF02384"/>
    </source>
</evidence>
<dbReference type="GO" id="GO:0009307">
    <property type="term" value="P:DNA restriction-modification system"/>
    <property type="evidence" value="ECO:0007669"/>
    <property type="project" value="UniProtKB-KW"/>
</dbReference>
<dbReference type="PROSITE" id="PS00092">
    <property type="entry name" value="N6_MTASE"/>
    <property type="match status" value="1"/>
</dbReference>
<feature type="domain" description="Type ISP restriction-modification enzyme LLaBIII C-terminal specificity" evidence="10">
    <location>
        <begin position="658"/>
        <end position="994"/>
    </location>
</feature>
<reference evidence="12" key="1">
    <citation type="journal article" date="2014" name="Int. J. Syst. Evol. Microbiol.">
        <title>Complete genome sequence of Corynebacterium casei LMG S-19264T (=DSM 44701T), isolated from a smear-ripened cheese.</title>
        <authorList>
            <consortium name="US DOE Joint Genome Institute (JGI-PGF)"/>
            <person name="Walter F."/>
            <person name="Albersmeier A."/>
            <person name="Kalinowski J."/>
            <person name="Ruckert C."/>
        </authorList>
    </citation>
    <scope>NUCLEOTIDE SEQUENCE</scope>
    <source>
        <strain evidence="12">KCTC 32296</strain>
    </source>
</reference>
<dbReference type="PRINTS" id="PR00507">
    <property type="entry name" value="N12N6MTFRASE"/>
</dbReference>
<dbReference type="Pfam" id="PF22240">
    <property type="entry name" value="ISP_coupler"/>
    <property type="match status" value="1"/>
</dbReference>
<feature type="domain" description="Type II methyltransferase M.TaqI-like" evidence="9">
    <location>
        <begin position="440"/>
        <end position="549"/>
    </location>
</feature>
<keyword evidence="5" id="KW-0949">S-adenosyl-L-methionine</keyword>
<keyword evidence="4" id="KW-0808">Transferase</keyword>
<dbReference type="RefSeq" id="WP_189485858.1">
    <property type="nucleotide sequence ID" value="NZ_BMZB01000001.1"/>
</dbReference>
<keyword evidence="3" id="KW-0489">Methyltransferase</keyword>
<evidence type="ECO:0000256" key="1">
    <source>
        <dbReference type="ARBA" id="ARBA00006594"/>
    </source>
</evidence>
<name>A0A918Q4M3_9CAUL</name>
<dbReference type="InterPro" id="IPR041635">
    <property type="entry name" value="Type_ISP_LLaBIII_C"/>
</dbReference>
<evidence type="ECO:0000259" key="11">
    <source>
        <dbReference type="Pfam" id="PF22240"/>
    </source>
</evidence>
<dbReference type="InterPro" id="IPR029063">
    <property type="entry name" value="SAM-dependent_MTases_sf"/>
</dbReference>
<dbReference type="Proteomes" id="UP000662572">
    <property type="component" value="Unassembled WGS sequence"/>
</dbReference>
<accession>A0A918Q4M3</accession>
<dbReference type="SUPFAM" id="SSF53335">
    <property type="entry name" value="S-adenosyl-L-methionine-dependent methyltransferases"/>
    <property type="match status" value="1"/>
</dbReference>
<dbReference type="Pfam" id="PF07669">
    <property type="entry name" value="Eco57I"/>
    <property type="match status" value="1"/>
</dbReference>
<dbReference type="Pfam" id="PF18135">
    <property type="entry name" value="Type_ISP_C"/>
    <property type="match status" value="1"/>
</dbReference>
<dbReference type="EC" id="2.1.1.72" evidence="2"/>
<keyword evidence="6" id="KW-0680">Restriction system</keyword>
<evidence type="ECO:0000256" key="7">
    <source>
        <dbReference type="ARBA" id="ARBA00047942"/>
    </source>
</evidence>
<feature type="domain" description="DNA methylase adenine-specific" evidence="8">
    <location>
        <begin position="284"/>
        <end position="388"/>
    </location>
</feature>
<evidence type="ECO:0000256" key="6">
    <source>
        <dbReference type="ARBA" id="ARBA00022747"/>
    </source>
</evidence>
<dbReference type="PANTHER" id="PTHR33841">
    <property type="entry name" value="DNA METHYLTRANSFERASE YEEA-RELATED"/>
    <property type="match status" value="1"/>
</dbReference>
<dbReference type="Gene3D" id="3.40.50.150">
    <property type="entry name" value="Vaccinia Virus protein VP39"/>
    <property type="match status" value="1"/>
</dbReference>
<evidence type="ECO:0000313" key="13">
    <source>
        <dbReference type="Proteomes" id="UP000662572"/>
    </source>
</evidence>
<proteinExistence type="inferred from homology"/>
<comment type="caution">
    <text evidence="12">The sequence shown here is derived from an EMBL/GenBank/DDBJ whole genome shotgun (WGS) entry which is preliminary data.</text>
</comment>
<dbReference type="InterPro" id="IPR050953">
    <property type="entry name" value="N4_N6_ade-DNA_methylase"/>
</dbReference>
<evidence type="ECO:0000259" key="9">
    <source>
        <dbReference type="Pfam" id="PF07669"/>
    </source>
</evidence>
<dbReference type="AlphaFoldDB" id="A0A918Q4M3"/>
<dbReference type="InterPro" id="IPR053980">
    <property type="entry name" value="ISP_coupler"/>
</dbReference>
<dbReference type="InterPro" id="IPR011639">
    <property type="entry name" value="MethylTrfase_TaqI-like_dom"/>
</dbReference>
<evidence type="ECO:0000259" key="10">
    <source>
        <dbReference type="Pfam" id="PF18135"/>
    </source>
</evidence>